<dbReference type="PATRIC" id="fig|1212489.4.peg.1324"/>
<evidence type="ECO:0000313" key="2">
    <source>
        <dbReference type="Proteomes" id="UP000054736"/>
    </source>
</evidence>
<comment type="caution">
    <text evidence="1">The sequence shown here is derived from an EMBL/GenBank/DDBJ whole genome shotgun (WGS) entry which is preliminary data.</text>
</comment>
<name>A0A0W0SW90_9GAMM</name>
<dbReference type="EMBL" id="LNXY01000020">
    <property type="protein sequence ID" value="KTC87639.1"/>
    <property type="molecule type" value="Genomic_DNA"/>
</dbReference>
<evidence type="ECO:0000313" key="1">
    <source>
        <dbReference type="EMBL" id="KTC87639.1"/>
    </source>
</evidence>
<sequence>MTKHNLSKLLYSFKSFLNHSKRKQVYLKTLEADYIRLSSELNQIKQLLIHI</sequence>
<protein>
    <submittedName>
        <fullName evidence="1">Uncharacterized protein</fullName>
    </submittedName>
</protein>
<reference evidence="1 2" key="1">
    <citation type="submission" date="2015-11" db="EMBL/GenBank/DDBJ databases">
        <title>Genomic analysis of 38 Legionella species identifies large and diverse effector repertoires.</title>
        <authorList>
            <person name="Burstein D."/>
            <person name="Amaro F."/>
            <person name="Zusman T."/>
            <person name="Lifshitz Z."/>
            <person name="Cohen O."/>
            <person name="Gilbert J.A."/>
            <person name="Pupko T."/>
            <person name="Shuman H.A."/>
            <person name="Segal G."/>
        </authorList>
    </citation>
    <scope>NUCLEOTIDE SEQUENCE [LARGE SCALE GENOMIC DNA]</scope>
    <source>
        <strain evidence="1 2">ATCC 700990</strain>
    </source>
</reference>
<dbReference type="STRING" id="1212489.Ldro_1258"/>
<dbReference type="Proteomes" id="UP000054736">
    <property type="component" value="Unassembled WGS sequence"/>
</dbReference>
<dbReference type="AlphaFoldDB" id="A0A0W0SW90"/>
<keyword evidence="2" id="KW-1185">Reference proteome</keyword>
<organism evidence="1 2">
    <name type="scientific">Legionella drozanskii LLAP-1</name>
    <dbReference type="NCBI Taxonomy" id="1212489"/>
    <lineage>
        <taxon>Bacteria</taxon>
        <taxon>Pseudomonadati</taxon>
        <taxon>Pseudomonadota</taxon>
        <taxon>Gammaproteobacteria</taxon>
        <taxon>Legionellales</taxon>
        <taxon>Legionellaceae</taxon>
        <taxon>Legionella</taxon>
    </lineage>
</organism>
<proteinExistence type="predicted"/>
<gene>
    <name evidence="1" type="ORF">Ldro_1258</name>
</gene>
<accession>A0A0W0SW90</accession>